<sequence>MLKIALDFSVVHGVSVSGKVLIASKEEKNYDIALFVFAIFGRYFN</sequence>
<feature type="non-terminal residue" evidence="1">
    <location>
        <position position="45"/>
    </location>
</feature>
<name>A0ABQ8A108_BRANA</name>
<evidence type="ECO:0000313" key="2">
    <source>
        <dbReference type="Proteomes" id="UP000824890"/>
    </source>
</evidence>
<proteinExistence type="predicted"/>
<reference evidence="1 2" key="1">
    <citation type="submission" date="2021-05" db="EMBL/GenBank/DDBJ databases">
        <title>Genome Assembly of Synthetic Allotetraploid Brassica napus Reveals Homoeologous Exchanges between Subgenomes.</title>
        <authorList>
            <person name="Davis J.T."/>
        </authorList>
    </citation>
    <scope>NUCLEOTIDE SEQUENCE [LARGE SCALE GENOMIC DNA]</scope>
    <source>
        <strain evidence="2">cv. Da-Ae</strain>
        <tissue evidence="1">Seedling</tissue>
    </source>
</reference>
<gene>
    <name evidence="1" type="ORF">HID58_062300</name>
</gene>
<dbReference type="Proteomes" id="UP000824890">
    <property type="component" value="Unassembled WGS sequence"/>
</dbReference>
<comment type="caution">
    <text evidence="1">The sequence shown here is derived from an EMBL/GenBank/DDBJ whole genome shotgun (WGS) entry which is preliminary data.</text>
</comment>
<protein>
    <submittedName>
        <fullName evidence="1">Uncharacterized protein</fullName>
    </submittedName>
</protein>
<organism evidence="1 2">
    <name type="scientific">Brassica napus</name>
    <name type="common">Rape</name>
    <dbReference type="NCBI Taxonomy" id="3708"/>
    <lineage>
        <taxon>Eukaryota</taxon>
        <taxon>Viridiplantae</taxon>
        <taxon>Streptophyta</taxon>
        <taxon>Embryophyta</taxon>
        <taxon>Tracheophyta</taxon>
        <taxon>Spermatophyta</taxon>
        <taxon>Magnoliopsida</taxon>
        <taxon>eudicotyledons</taxon>
        <taxon>Gunneridae</taxon>
        <taxon>Pentapetalae</taxon>
        <taxon>rosids</taxon>
        <taxon>malvids</taxon>
        <taxon>Brassicales</taxon>
        <taxon>Brassicaceae</taxon>
        <taxon>Brassiceae</taxon>
        <taxon>Brassica</taxon>
    </lineage>
</organism>
<accession>A0ABQ8A108</accession>
<keyword evidence="2" id="KW-1185">Reference proteome</keyword>
<dbReference type="EMBL" id="JAGKQM010000014">
    <property type="protein sequence ID" value="KAH0886204.1"/>
    <property type="molecule type" value="Genomic_DNA"/>
</dbReference>
<evidence type="ECO:0000313" key="1">
    <source>
        <dbReference type="EMBL" id="KAH0886204.1"/>
    </source>
</evidence>